<comment type="caution">
    <text evidence="1">The sequence shown here is derived from an EMBL/GenBank/DDBJ whole genome shotgun (WGS) entry which is preliminary data.</text>
</comment>
<proteinExistence type="predicted"/>
<reference evidence="1" key="1">
    <citation type="journal article" date="2015" name="Nature">
        <title>Complex archaea that bridge the gap between prokaryotes and eukaryotes.</title>
        <authorList>
            <person name="Spang A."/>
            <person name="Saw J.H."/>
            <person name="Jorgensen S.L."/>
            <person name="Zaremba-Niedzwiedzka K."/>
            <person name="Martijn J."/>
            <person name="Lind A.E."/>
            <person name="van Eijk R."/>
            <person name="Schleper C."/>
            <person name="Guy L."/>
            <person name="Ettema T.J."/>
        </authorList>
    </citation>
    <scope>NUCLEOTIDE SEQUENCE</scope>
</reference>
<dbReference type="AlphaFoldDB" id="A0A0F9N0H9"/>
<dbReference type="EMBL" id="LAZR01004826">
    <property type="protein sequence ID" value="KKN05237.1"/>
    <property type="molecule type" value="Genomic_DNA"/>
</dbReference>
<accession>A0A0F9N0H9</accession>
<organism evidence="1">
    <name type="scientific">marine sediment metagenome</name>
    <dbReference type="NCBI Taxonomy" id="412755"/>
    <lineage>
        <taxon>unclassified sequences</taxon>
        <taxon>metagenomes</taxon>
        <taxon>ecological metagenomes</taxon>
    </lineage>
</organism>
<sequence length="56" mass="6078">MTWYLCLCVCGCPGTVPDPKKFVCSFCATLWRGNDRGHCPPVVAQALEIRGHGVPS</sequence>
<protein>
    <submittedName>
        <fullName evidence="1">Uncharacterized protein</fullName>
    </submittedName>
</protein>
<name>A0A0F9N0H9_9ZZZZ</name>
<evidence type="ECO:0000313" key="1">
    <source>
        <dbReference type="EMBL" id="KKN05237.1"/>
    </source>
</evidence>
<gene>
    <name evidence="1" type="ORF">LCGC14_1089300</name>
</gene>